<evidence type="ECO:0000259" key="1">
    <source>
        <dbReference type="Pfam" id="PF26418"/>
    </source>
</evidence>
<comment type="caution">
    <text evidence="2">The sequence shown here is derived from an EMBL/GenBank/DDBJ whole genome shotgun (WGS) entry which is preliminary data.</text>
</comment>
<evidence type="ECO:0000313" key="3">
    <source>
        <dbReference type="Proteomes" id="UP001248536"/>
    </source>
</evidence>
<dbReference type="InterPro" id="IPR058426">
    <property type="entry name" value="DUF8113"/>
</dbReference>
<name>A0ABU2F648_HALAR</name>
<gene>
    <name evidence="2" type="ORF">NC662_17305</name>
</gene>
<reference evidence="2 3" key="1">
    <citation type="submission" date="2022-06" db="EMBL/GenBank/DDBJ databases">
        <title>Haloarcula sp. a new haloarchaeum isolate from saline soil.</title>
        <authorList>
            <person name="Strakova D."/>
            <person name="Galisteo C."/>
            <person name="Sanchez-Porro C."/>
            <person name="Ventosa A."/>
        </authorList>
    </citation>
    <scope>NUCLEOTIDE SEQUENCE [LARGE SCALE GENOMIC DNA]</scope>
    <source>
        <strain evidence="2 3">JCM 15760</strain>
    </source>
</reference>
<feature type="domain" description="DUF8113" evidence="1">
    <location>
        <begin position="12"/>
        <end position="99"/>
    </location>
</feature>
<dbReference type="Proteomes" id="UP001248536">
    <property type="component" value="Unassembled WGS sequence"/>
</dbReference>
<keyword evidence="3" id="KW-1185">Reference proteome</keyword>
<evidence type="ECO:0000313" key="2">
    <source>
        <dbReference type="EMBL" id="MDS0255476.1"/>
    </source>
</evidence>
<dbReference type="EMBL" id="JAMQCP010000003">
    <property type="protein sequence ID" value="MDS0255476.1"/>
    <property type="molecule type" value="Genomic_DNA"/>
</dbReference>
<dbReference type="Pfam" id="PF26418">
    <property type="entry name" value="DUF8113"/>
    <property type="match status" value="1"/>
</dbReference>
<proteinExistence type="predicted"/>
<accession>A0ABU2F648</accession>
<organism evidence="2 3">
    <name type="scientific">Haloarcula argentinensis</name>
    <dbReference type="NCBI Taxonomy" id="43776"/>
    <lineage>
        <taxon>Archaea</taxon>
        <taxon>Methanobacteriati</taxon>
        <taxon>Methanobacteriota</taxon>
        <taxon>Stenosarchaea group</taxon>
        <taxon>Halobacteria</taxon>
        <taxon>Halobacteriales</taxon>
        <taxon>Haloarculaceae</taxon>
        <taxon>Haloarcula</taxon>
    </lineage>
</organism>
<sequence length="100" mass="11306">MRQQDVTTIETMNPRFEEVKTEASAAITEDDLRSVYTGIIHEDGRHEYYFGNDTEEAAELREAAAIQLGMLLRVLADRSESSVDELTALAAERADQMELR</sequence>
<protein>
    <recommendedName>
        <fullName evidence="1">DUF8113 domain-containing protein</fullName>
    </recommendedName>
</protein>